<dbReference type="GO" id="GO:0000145">
    <property type="term" value="C:exocyst"/>
    <property type="evidence" value="ECO:0007669"/>
    <property type="project" value="TreeGrafter"/>
</dbReference>
<dbReference type="AlphaFoldDB" id="A0A9W6SV79"/>
<evidence type="ECO:0000313" key="2">
    <source>
        <dbReference type="EMBL" id="GME67342.1"/>
    </source>
</evidence>
<name>A0A9W6SV79_CANBO</name>
<gene>
    <name evidence="2" type="ORF">Cboi02_000076700</name>
</gene>
<evidence type="ECO:0000313" key="3">
    <source>
        <dbReference type="Proteomes" id="UP001165120"/>
    </source>
</evidence>
<dbReference type="GO" id="GO:0006893">
    <property type="term" value="P:Golgi to plasma membrane transport"/>
    <property type="evidence" value="ECO:0007669"/>
    <property type="project" value="TreeGrafter"/>
</dbReference>
<proteinExistence type="predicted"/>
<sequence length="252" mass="29233">MIEVFYQDQLISRKIIKNYKIQNKKDFLSSNQCDKLILKLEQSLDSYVADGLEVSITIIITEITYIILDSNIDETTYNFKTLDELARLKIEIDKPSQYCIKIVDIFDMNFKLLSNSIEKPILDVFKEEIGERFVNFLIKVITKKLVISTIGALLFINDINYLYSFFLKSRIKPTVQYFVSLKTISQLYLVDCSTKKGAKELGKLVIDIGRDNGIFTPQEVYQFVSRRSDWLSIKKNVDKIMYGFGADDCIIM</sequence>
<protein>
    <submittedName>
        <fullName evidence="2">Unnamed protein product</fullName>
    </submittedName>
</protein>
<dbReference type="PANTHER" id="PTHR12100:SF1">
    <property type="entry name" value="RECYCLIN-1"/>
    <property type="match status" value="1"/>
</dbReference>
<reference evidence="2" key="1">
    <citation type="submission" date="2023-04" db="EMBL/GenBank/DDBJ databases">
        <title>Candida boidinii NBRC 10035.</title>
        <authorList>
            <person name="Ichikawa N."/>
            <person name="Sato H."/>
            <person name="Tonouchi N."/>
        </authorList>
    </citation>
    <scope>NUCLEOTIDE SEQUENCE</scope>
    <source>
        <strain evidence="2">NBRC 10035</strain>
    </source>
</reference>
<accession>A0A9W6SV79</accession>
<comment type="caution">
    <text evidence="2">The sequence shown here is derived from an EMBL/GenBank/DDBJ whole genome shotgun (WGS) entry which is preliminary data.</text>
</comment>
<dbReference type="InterPro" id="IPR009976">
    <property type="entry name" value="Sec10-like"/>
</dbReference>
<dbReference type="Proteomes" id="UP001165120">
    <property type="component" value="Unassembled WGS sequence"/>
</dbReference>
<dbReference type="InterPro" id="IPR048627">
    <property type="entry name" value="Sec10_HB"/>
</dbReference>
<keyword evidence="3" id="KW-1185">Reference proteome</keyword>
<evidence type="ECO:0000259" key="1">
    <source>
        <dbReference type="Pfam" id="PF07393"/>
    </source>
</evidence>
<organism evidence="2 3">
    <name type="scientific">Candida boidinii</name>
    <name type="common">Yeast</name>
    <dbReference type="NCBI Taxonomy" id="5477"/>
    <lineage>
        <taxon>Eukaryota</taxon>
        <taxon>Fungi</taxon>
        <taxon>Dikarya</taxon>
        <taxon>Ascomycota</taxon>
        <taxon>Saccharomycotina</taxon>
        <taxon>Pichiomycetes</taxon>
        <taxon>Pichiales</taxon>
        <taxon>Pichiaceae</taxon>
        <taxon>Ogataea</taxon>
        <taxon>Ogataea/Candida clade</taxon>
    </lineage>
</organism>
<feature type="domain" description="Exocyst complex component Sec10-like alpha-helical bundle" evidence="1">
    <location>
        <begin position="31"/>
        <end position="236"/>
    </location>
</feature>
<dbReference type="PANTHER" id="PTHR12100">
    <property type="entry name" value="SEC10"/>
    <property type="match status" value="1"/>
</dbReference>
<dbReference type="Pfam" id="PF07393">
    <property type="entry name" value="Sec10_HB"/>
    <property type="match status" value="1"/>
</dbReference>
<dbReference type="EMBL" id="BSXN01000154">
    <property type="protein sequence ID" value="GME67342.1"/>
    <property type="molecule type" value="Genomic_DNA"/>
</dbReference>
<dbReference type="GO" id="GO:0006887">
    <property type="term" value="P:exocytosis"/>
    <property type="evidence" value="ECO:0007669"/>
    <property type="project" value="TreeGrafter"/>
</dbReference>